<gene>
    <name evidence="2" type="ORF">E5982_06370</name>
</gene>
<proteinExistence type="predicted"/>
<feature type="region of interest" description="Disordered" evidence="1">
    <location>
        <begin position="1"/>
        <end position="26"/>
    </location>
</feature>
<dbReference type="Proteomes" id="UP000309454">
    <property type="component" value="Unassembled WGS sequence"/>
</dbReference>
<reference evidence="2 3" key="1">
    <citation type="submission" date="2019-04" db="EMBL/GenBank/DDBJ databases">
        <title>Microbes associate with the intestines of laboratory mice.</title>
        <authorList>
            <person name="Navarre W."/>
            <person name="Wong E."/>
            <person name="Huang K.C."/>
            <person name="Tropini C."/>
            <person name="Ng K."/>
            <person name="Yu B."/>
        </authorList>
    </citation>
    <scope>NUCLEOTIDE SEQUENCE [LARGE SCALE GENOMIC DNA]</scope>
    <source>
        <strain evidence="2 3">NM48_B13</strain>
    </source>
</reference>
<sequence>MTERDNAAFDSFEEDYDPLADDFDSSIFDGIEEDDEAVTEFLMPDPTRIEAVEGTPSRQSDGYRQRPAEERTAELFTQMKPYRLMLLQLIRTCQQPRTTEEMLQQFRQLHANFKSTYSGANLLSMLEAAGAIDCIAEDGTPYAQVEVEPVVKTDENGVEYLAPGEAPTMLWVAAEAGLAMVEANNPQQRIQQLFAKEAAYLPIFKRILRLAAADEGVSMAQLSGAIDDDPLIQEPRYFSQHFLKNLERHEAVAWQGNRWHTTPLGHQLLEEMADVDDSYSPSEAAEQARIRAIAAESTMGAVW</sequence>
<evidence type="ECO:0000313" key="3">
    <source>
        <dbReference type="Proteomes" id="UP000309454"/>
    </source>
</evidence>
<keyword evidence="3" id="KW-1185">Reference proteome</keyword>
<organism evidence="2 3">
    <name type="scientific">Parvibacter caecicola</name>
    <dbReference type="NCBI Taxonomy" id="747645"/>
    <lineage>
        <taxon>Bacteria</taxon>
        <taxon>Bacillati</taxon>
        <taxon>Actinomycetota</taxon>
        <taxon>Coriobacteriia</taxon>
        <taxon>Coriobacteriales</taxon>
        <taxon>Coriobacteriaceae</taxon>
        <taxon>Parvibacter</taxon>
    </lineage>
</organism>
<comment type="caution">
    <text evidence="2">The sequence shown here is derived from an EMBL/GenBank/DDBJ whole genome shotgun (WGS) entry which is preliminary data.</text>
</comment>
<accession>A0A4T9T6U9</accession>
<evidence type="ECO:0000313" key="2">
    <source>
        <dbReference type="EMBL" id="TJW10186.1"/>
    </source>
</evidence>
<name>A0A4T9T6U9_9ACTN</name>
<dbReference type="OrthoDB" id="3177261at2"/>
<feature type="compositionally biased region" description="Acidic residues" evidence="1">
    <location>
        <begin position="11"/>
        <end position="26"/>
    </location>
</feature>
<protein>
    <submittedName>
        <fullName evidence="2">Uncharacterized protein</fullName>
    </submittedName>
</protein>
<dbReference type="AlphaFoldDB" id="A0A4T9T6U9"/>
<evidence type="ECO:0000256" key="1">
    <source>
        <dbReference type="SAM" id="MobiDB-lite"/>
    </source>
</evidence>
<dbReference type="RefSeq" id="WP_136845851.1">
    <property type="nucleotide sequence ID" value="NZ_CAOKAH010000008.1"/>
</dbReference>
<feature type="region of interest" description="Disordered" evidence="1">
    <location>
        <begin position="42"/>
        <end position="68"/>
    </location>
</feature>
<dbReference type="EMBL" id="SSTM01000004">
    <property type="protein sequence ID" value="TJW10186.1"/>
    <property type="molecule type" value="Genomic_DNA"/>
</dbReference>